<dbReference type="RefSeq" id="WP_144331872.1">
    <property type="nucleotide sequence ID" value="NZ_VLPL01000002.1"/>
</dbReference>
<keyword evidence="3" id="KW-1185">Reference proteome</keyword>
<gene>
    <name evidence="2" type="ORF">FO442_04035</name>
</gene>
<keyword evidence="1" id="KW-1133">Transmembrane helix</keyword>
<organism evidence="2 3">
    <name type="scientific">Fluviicola chungangensis</name>
    <dbReference type="NCBI Taxonomy" id="2597671"/>
    <lineage>
        <taxon>Bacteria</taxon>
        <taxon>Pseudomonadati</taxon>
        <taxon>Bacteroidota</taxon>
        <taxon>Flavobacteriia</taxon>
        <taxon>Flavobacteriales</taxon>
        <taxon>Crocinitomicaceae</taxon>
        <taxon>Fluviicola</taxon>
    </lineage>
</organism>
<protein>
    <submittedName>
        <fullName evidence="2">Uncharacterized protein</fullName>
    </submittedName>
</protein>
<proteinExistence type="predicted"/>
<dbReference type="OrthoDB" id="1376269at2"/>
<feature type="transmembrane region" description="Helical" evidence="1">
    <location>
        <begin position="59"/>
        <end position="79"/>
    </location>
</feature>
<name>A0A556N2N6_9FLAO</name>
<evidence type="ECO:0000313" key="2">
    <source>
        <dbReference type="EMBL" id="TSJ46335.1"/>
    </source>
</evidence>
<feature type="transmembrane region" description="Helical" evidence="1">
    <location>
        <begin position="27"/>
        <end position="47"/>
    </location>
</feature>
<sequence>MFFDFRKIENLHILLWLLKDICWAADLKWLGTFMILPTISVAIWLTWKMRKSYSELMHNLAVILWILANSTWMIGEFFFEDGTRPLALIFFGSGLIILFIFYGQQLVLKFRSN</sequence>
<dbReference type="EMBL" id="VLPL01000002">
    <property type="protein sequence ID" value="TSJ46335.1"/>
    <property type="molecule type" value="Genomic_DNA"/>
</dbReference>
<reference evidence="2 3" key="1">
    <citation type="submission" date="2019-07" db="EMBL/GenBank/DDBJ databases">
        <authorList>
            <person name="Huq M.A."/>
        </authorList>
    </citation>
    <scope>NUCLEOTIDE SEQUENCE [LARGE SCALE GENOMIC DNA]</scope>
    <source>
        <strain evidence="2 3">MAH-3</strain>
    </source>
</reference>
<keyword evidence="1" id="KW-0472">Membrane</keyword>
<evidence type="ECO:0000313" key="3">
    <source>
        <dbReference type="Proteomes" id="UP000316008"/>
    </source>
</evidence>
<comment type="caution">
    <text evidence="2">The sequence shown here is derived from an EMBL/GenBank/DDBJ whole genome shotgun (WGS) entry which is preliminary data.</text>
</comment>
<dbReference type="Proteomes" id="UP000316008">
    <property type="component" value="Unassembled WGS sequence"/>
</dbReference>
<feature type="transmembrane region" description="Helical" evidence="1">
    <location>
        <begin position="85"/>
        <end position="103"/>
    </location>
</feature>
<evidence type="ECO:0000256" key="1">
    <source>
        <dbReference type="SAM" id="Phobius"/>
    </source>
</evidence>
<keyword evidence="1" id="KW-0812">Transmembrane</keyword>
<accession>A0A556N2N6</accession>
<dbReference type="AlphaFoldDB" id="A0A556N2N6"/>